<dbReference type="GO" id="GO:0016491">
    <property type="term" value="F:oxidoreductase activity"/>
    <property type="evidence" value="ECO:0007669"/>
    <property type="project" value="UniProtKB-KW"/>
</dbReference>
<reference evidence="3" key="1">
    <citation type="submission" date="2020-06" db="EMBL/GenBank/DDBJ databases">
        <title>WGS assembly of Ceratodon purpureus strain R40.</title>
        <authorList>
            <person name="Carey S.B."/>
            <person name="Jenkins J."/>
            <person name="Shu S."/>
            <person name="Lovell J.T."/>
            <person name="Sreedasyam A."/>
            <person name="Maumus F."/>
            <person name="Tiley G.P."/>
            <person name="Fernandez-Pozo N."/>
            <person name="Barry K."/>
            <person name="Chen C."/>
            <person name="Wang M."/>
            <person name="Lipzen A."/>
            <person name="Daum C."/>
            <person name="Saski C.A."/>
            <person name="Payton A.C."/>
            <person name="Mcbreen J.C."/>
            <person name="Conrad R.E."/>
            <person name="Kollar L.M."/>
            <person name="Olsson S."/>
            <person name="Huttunen S."/>
            <person name="Landis J.B."/>
            <person name="Wickett N.J."/>
            <person name="Johnson M.G."/>
            <person name="Rensing S.A."/>
            <person name="Grimwood J."/>
            <person name="Schmutz J."/>
            <person name="Mcdaniel S.F."/>
        </authorList>
    </citation>
    <scope>NUCLEOTIDE SEQUENCE</scope>
    <source>
        <strain evidence="3">R40</strain>
    </source>
</reference>
<dbReference type="FunFam" id="3.40.50.720:FF:000084">
    <property type="entry name" value="Short-chain dehydrogenase reductase"/>
    <property type="match status" value="1"/>
</dbReference>
<protein>
    <submittedName>
        <fullName evidence="3">Uncharacterized protein</fullName>
    </submittedName>
</protein>
<evidence type="ECO:0000256" key="2">
    <source>
        <dbReference type="ARBA" id="ARBA00023002"/>
    </source>
</evidence>
<dbReference type="Proteomes" id="UP000822688">
    <property type="component" value="Chromosome 2"/>
</dbReference>
<gene>
    <name evidence="3" type="ORF">KC19_2G161100</name>
</gene>
<dbReference type="EMBL" id="CM026422">
    <property type="protein sequence ID" value="KAG0587388.1"/>
    <property type="molecule type" value="Genomic_DNA"/>
</dbReference>
<dbReference type="Pfam" id="PF13561">
    <property type="entry name" value="adh_short_C2"/>
    <property type="match status" value="1"/>
</dbReference>
<evidence type="ECO:0000256" key="1">
    <source>
        <dbReference type="ARBA" id="ARBA00006484"/>
    </source>
</evidence>
<evidence type="ECO:0000313" key="3">
    <source>
        <dbReference type="EMBL" id="KAG0587388.1"/>
    </source>
</evidence>
<sequence>MACHSLDDCSRAGIQFRCNDSRYVCLWGFGRTEWRPYVPIQSLPCRQRGVFTADSFEHNSDLLLTSSYGFSCDHTPGFASWSILPWLHRLEGKVAIITGGASGIGEATARLFVAHGALVLIADIQDKLGAELAQELAPNASFHHCDITQEQDVEALVDAAVRQHGRLDIMYNNAGVVGSINTSILDVNIEEMDKLYAVNVRGTLLGTKHAARVMIPVRNGVILATASIAGVMGGTGPLLYSISKCATAGIIKSVSAELGQHGIRVNCISPSGVPTPLAVSLFQEQFPGITIPQVEDYMRNMSALKGVLLVAEDVARAALFLASDDASFISGHNLIVDGGFTASKAIPS</sequence>
<dbReference type="InterPro" id="IPR002347">
    <property type="entry name" value="SDR_fam"/>
</dbReference>
<proteinExistence type="inferred from homology"/>
<accession>A0A8T0IXD0</accession>
<dbReference type="Gene3D" id="3.40.50.720">
    <property type="entry name" value="NAD(P)-binding Rossmann-like Domain"/>
    <property type="match status" value="1"/>
</dbReference>
<dbReference type="PANTHER" id="PTHR43180:SF30">
    <property type="entry name" value="MOMILACTONE A SYNTHASE"/>
    <property type="match status" value="1"/>
</dbReference>
<dbReference type="PRINTS" id="PR00080">
    <property type="entry name" value="SDRFAMILY"/>
</dbReference>
<dbReference type="SUPFAM" id="SSF51735">
    <property type="entry name" value="NAD(P)-binding Rossmann-fold domains"/>
    <property type="match status" value="1"/>
</dbReference>
<keyword evidence="4" id="KW-1185">Reference proteome</keyword>
<keyword evidence="2" id="KW-0560">Oxidoreductase</keyword>
<dbReference type="InterPro" id="IPR036291">
    <property type="entry name" value="NAD(P)-bd_dom_sf"/>
</dbReference>
<dbReference type="PRINTS" id="PR00081">
    <property type="entry name" value="GDHRDH"/>
</dbReference>
<evidence type="ECO:0000313" key="4">
    <source>
        <dbReference type="Proteomes" id="UP000822688"/>
    </source>
</evidence>
<organism evidence="3 4">
    <name type="scientific">Ceratodon purpureus</name>
    <name type="common">Fire moss</name>
    <name type="synonym">Dicranum purpureum</name>
    <dbReference type="NCBI Taxonomy" id="3225"/>
    <lineage>
        <taxon>Eukaryota</taxon>
        <taxon>Viridiplantae</taxon>
        <taxon>Streptophyta</taxon>
        <taxon>Embryophyta</taxon>
        <taxon>Bryophyta</taxon>
        <taxon>Bryophytina</taxon>
        <taxon>Bryopsida</taxon>
        <taxon>Dicranidae</taxon>
        <taxon>Pseudoditrichales</taxon>
        <taxon>Ditrichaceae</taxon>
        <taxon>Ceratodon</taxon>
    </lineage>
</organism>
<comment type="caution">
    <text evidence="3">The sequence shown here is derived from an EMBL/GenBank/DDBJ whole genome shotgun (WGS) entry which is preliminary data.</text>
</comment>
<name>A0A8T0IXD0_CERPU</name>
<dbReference type="PANTHER" id="PTHR43180">
    <property type="entry name" value="3-OXOACYL-(ACYL-CARRIER-PROTEIN) REDUCTASE (AFU_ORTHOLOGUE AFUA_6G11210)"/>
    <property type="match status" value="1"/>
</dbReference>
<dbReference type="AlphaFoldDB" id="A0A8T0IXD0"/>
<dbReference type="NCBIfam" id="NF005559">
    <property type="entry name" value="PRK07231.1"/>
    <property type="match status" value="1"/>
</dbReference>
<comment type="similarity">
    <text evidence="1">Belongs to the short-chain dehydrogenases/reductases (SDR) family.</text>
</comment>